<keyword evidence="2 6" id="KW-0533">Nickel</keyword>
<reference evidence="15 16" key="1">
    <citation type="submission" date="2014-02" db="EMBL/GenBank/DDBJ databases">
        <title>Genome sequence of Ureaplasma diversum strain 246.</title>
        <authorList>
            <person name="Sirand-Pugnet P."/>
            <person name="Breton M."/>
            <person name="Dordet-Frisoni E."/>
            <person name="Baranowski E."/>
            <person name="Barre A."/>
            <person name="Couture C."/>
            <person name="Dupuy V."/>
            <person name="Gaurivaud P."/>
            <person name="Jacob D."/>
            <person name="Lemaitre C."/>
            <person name="Manso-Silvan L."/>
            <person name="Nikolski M."/>
            <person name="Nouvel L.-X."/>
            <person name="Poumarat F."/>
            <person name="Tardy F."/>
            <person name="Thebault P."/>
            <person name="Theil S."/>
            <person name="Citti C."/>
            <person name="Thiaucourt F."/>
            <person name="Blanchard A."/>
        </authorList>
    </citation>
    <scope>NUCLEOTIDE SEQUENCE [LARGE SCALE GENOMIC DNA]</scope>
    <source>
        <strain evidence="15 16">NCTC 246</strain>
    </source>
</reference>
<feature type="binding site" evidence="6 11">
    <location>
        <position position="225"/>
    </location>
    <ligand>
        <name>substrate</name>
    </ligand>
</feature>
<dbReference type="InterPro" id="IPR029754">
    <property type="entry name" value="Urease_Ni-bd"/>
</dbReference>
<sequence>MFKISRKNYSELYGITTGDSVRLGDTDVWAKVEKDYTQYGEESVFGGGKTLREGMGMNSTYKRDEKYKNAEVMDLVITNALILDYTGVYKADIGVRDGKIAAIGKSGNPHLTDNVDMIIGIATEVSAGEGKIYTAGGLDTHVHWLEPEIVPVALDGGITTLICGGTGMNDGTKATTVTPGKFWIRHGLQAADGMTVNVGFLGKGQGTADPILEEIAAGACGLKIHEDWGATGHAIDVSLTVADQTDVAVAIHTDTLNESGFVEHTIAAMKGRVIHAYHTEGAGGGHAPDILEAVKYNHILPASTNPTMPYTVNTIAEHLDMLMVCHHLNPKVPEDVAFADSRIRAQTIAAEDILHDMGAISVMSSDTLAMGRIGEVVTRTWQTAHKMKNQFGPLKGDSEFNDNNRIKRYVSKYTINPAIAHGIDSYVGSIEVGKLADLVAWEPKFFGAKPYYVCKKGVIARCIAGDPNASIPTCEPVIMRDQFAAYGGAIADTSVLFVSKLSIEKNIKEEYGLKKDLLPVKNCRSISKKDLKYNDATPNVEVDSQTFSAAVDLADLENWVETSAAELAKKFKKTANGKYIIECDPLTEAPLAQRYFLY</sequence>
<comment type="pathway">
    <text evidence="1 6">Nitrogen metabolism; urea degradation; CO(2) and NH(3) from urea (urease route): step 1/1.</text>
</comment>
<dbReference type="GO" id="GO:0043419">
    <property type="term" value="P:urea catabolic process"/>
    <property type="evidence" value="ECO:0007669"/>
    <property type="project" value="UniProtKB-UniRule"/>
</dbReference>
<evidence type="ECO:0000256" key="13">
    <source>
        <dbReference type="RuleBase" id="RU004158"/>
    </source>
</evidence>
<evidence type="ECO:0000256" key="10">
    <source>
        <dbReference type="PIRSR" id="PIRSR611612-52"/>
    </source>
</evidence>
<dbReference type="GO" id="GO:0016151">
    <property type="term" value="F:nickel cation binding"/>
    <property type="evidence" value="ECO:0007669"/>
    <property type="project" value="UniProtKB-UniRule"/>
</dbReference>
<dbReference type="Gene3D" id="2.30.40.10">
    <property type="entry name" value="Urease, subunit C, domain 1"/>
    <property type="match status" value="1"/>
</dbReference>
<dbReference type="PROSITE" id="PS01120">
    <property type="entry name" value="UREASE_1"/>
    <property type="match status" value="1"/>
</dbReference>
<dbReference type="GO" id="GO:0005737">
    <property type="term" value="C:cytoplasm"/>
    <property type="evidence" value="ECO:0007669"/>
    <property type="project" value="UniProtKB-SubCell"/>
</dbReference>
<evidence type="ECO:0000256" key="11">
    <source>
        <dbReference type="PROSITE-ProRule" id="PRU00700"/>
    </source>
</evidence>
<dbReference type="PROSITE" id="PS51368">
    <property type="entry name" value="UREASE_3"/>
    <property type="match status" value="1"/>
</dbReference>
<dbReference type="InterPro" id="IPR050112">
    <property type="entry name" value="Urease_alpha_subunit"/>
</dbReference>
<comment type="similarity">
    <text evidence="6 13">Belongs to the metallo-dependent hydrolases superfamily. Urease alpha subunit family.</text>
</comment>
<dbReference type="PROSITE" id="PS00145">
    <property type="entry name" value="UREASE_2"/>
    <property type="match status" value="1"/>
</dbReference>
<comment type="subcellular location">
    <subcellularLocation>
        <location evidence="6 11">Cytoplasm</location>
    </subcellularLocation>
</comment>
<dbReference type="AlphaFoldDB" id="A0A084EWM0"/>
<feature type="binding site" description="via carbamate group" evidence="6 9">
    <location>
        <position position="223"/>
    </location>
    <ligand>
        <name>Ni(2+)</name>
        <dbReference type="ChEBI" id="CHEBI:49786"/>
        <label>2</label>
    </ligand>
</feature>
<comment type="caution">
    <text evidence="15">The sequence shown here is derived from an EMBL/GenBank/DDBJ whole genome shotgun (WGS) entry which is preliminary data.</text>
</comment>
<feature type="active site" description="Proton donor" evidence="6 10">
    <location>
        <position position="326"/>
    </location>
</feature>
<dbReference type="Pfam" id="PF00449">
    <property type="entry name" value="Urease_alpha"/>
    <property type="match status" value="1"/>
</dbReference>
<comment type="subunit">
    <text evidence="6">Heterotrimer of UreA (gamma), UreB (beta) and UreC (alpha) subunits. Three heterotrimers associate to form the active enzyme.</text>
</comment>
<accession>A0A084EWM0</accession>
<dbReference type="CDD" id="cd00375">
    <property type="entry name" value="Urease_alpha"/>
    <property type="match status" value="1"/>
</dbReference>
<dbReference type="Gene3D" id="3.20.20.140">
    <property type="entry name" value="Metal-dependent hydrolases"/>
    <property type="match status" value="1"/>
</dbReference>
<feature type="binding site" evidence="6 9">
    <location>
        <position position="366"/>
    </location>
    <ligand>
        <name>Ni(2+)</name>
        <dbReference type="ChEBI" id="CHEBI:49786"/>
        <label>1</label>
    </ligand>
</feature>
<dbReference type="InterPro" id="IPR011059">
    <property type="entry name" value="Metal-dep_hydrolase_composite"/>
</dbReference>
<evidence type="ECO:0000256" key="4">
    <source>
        <dbReference type="ARBA" id="ARBA00022801"/>
    </source>
</evidence>
<feature type="domain" description="Urease" evidence="14">
    <location>
        <begin position="136"/>
        <end position="598"/>
    </location>
</feature>
<dbReference type="eggNOG" id="COG0804">
    <property type="taxonomic scope" value="Bacteria"/>
</dbReference>
<evidence type="ECO:0000256" key="1">
    <source>
        <dbReference type="ARBA" id="ARBA00004897"/>
    </source>
</evidence>
<evidence type="ECO:0000256" key="3">
    <source>
        <dbReference type="ARBA" id="ARBA00022723"/>
    </source>
</evidence>
<dbReference type="InterPro" id="IPR017950">
    <property type="entry name" value="Urease_AS"/>
</dbReference>
<dbReference type="SUPFAM" id="SSF51338">
    <property type="entry name" value="Composite domain of metallo-dependent hydrolases"/>
    <property type="match status" value="1"/>
</dbReference>
<dbReference type="GO" id="GO:0009039">
    <property type="term" value="F:urease activity"/>
    <property type="evidence" value="ECO:0007669"/>
    <property type="project" value="UniProtKB-UniRule"/>
</dbReference>
<dbReference type="PANTHER" id="PTHR43440">
    <property type="entry name" value="UREASE"/>
    <property type="match status" value="1"/>
</dbReference>
<feature type="modified residue" description="N6-carboxylysine" evidence="6 8">
    <location>
        <position position="223"/>
    </location>
</feature>
<feature type="binding site" evidence="6 9">
    <location>
        <position position="252"/>
    </location>
    <ligand>
        <name>Ni(2+)</name>
        <dbReference type="ChEBI" id="CHEBI:49786"/>
        <label>2</label>
    </ligand>
</feature>
<proteinExistence type="inferred from homology"/>
<dbReference type="HAMAP" id="MF_01953">
    <property type="entry name" value="Urease_alpha"/>
    <property type="match status" value="1"/>
</dbReference>
<evidence type="ECO:0000256" key="8">
    <source>
        <dbReference type="PIRSR" id="PIRSR611612-50"/>
    </source>
</evidence>
<evidence type="ECO:0000256" key="7">
    <source>
        <dbReference type="NCBIfam" id="TIGR01792"/>
    </source>
</evidence>
<dbReference type="Pfam" id="PF01979">
    <property type="entry name" value="Amidohydro_1"/>
    <property type="match status" value="1"/>
</dbReference>
<dbReference type="Proteomes" id="UP000028537">
    <property type="component" value="Unassembled WGS sequence"/>
</dbReference>
<dbReference type="EC" id="3.5.1.5" evidence="6 7"/>
<comment type="PTM">
    <text evidence="6">Carboxylation allows a single lysine to coordinate two nickel ions.</text>
</comment>
<evidence type="ECO:0000256" key="6">
    <source>
        <dbReference type="HAMAP-Rule" id="MF_01953"/>
    </source>
</evidence>
<dbReference type="InterPro" id="IPR006680">
    <property type="entry name" value="Amidohydro-rel"/>
</dbReference>
<dbReference type="RefSeq" id="WP_038103386.1">
    <property type="nucleotide sequence ID" value="NZ_JFDP01000081.1"/>
</dbReference>
<dbReference type="NCBIfam" id="NF009686">
    <property type="entry name" value="PRK13207.1"/>
    <property type="match status" value="1"/>
</dbReference>
<evidence type="ECO:0000313" key="16">
    <source>
        <dbReference type="Proteomes" id="UP000028537"/>
    </source>
</evidence>
<comment type="catalytic activity">
    <reaction evidence="5 6 12">
        <text>urea + 2 H2O + H(+) = hydrogencarbonate + 2 NH4(+)</text>
        <dbReference type="Rhea" id="RHEA:20557"/>
        <dbReference type="ChEBI" id="CHEBI:15377"/>
        <dbReference type="ChEBI" id="CHEBI:15378"/>
        <dbReference type="ChEBI" id="CHEBI:16199"/>
        <dbReference type="ChEBI" id="CHEBI:17544"/>
        <dbReference type="ChEBI" id="CHEBI:28938"/>
        <dbReference type="EC" id="3.5.1.5"/>
    </reaction>
</comment>
<feature type="binding site" evidence="6 9">
    <location>
        <position position="141"/>
    </location>
    <ligand>
        <name>Ni(2+)</name>
        <dbReference type="ChEBI" id="CHEBI:49786"/>
        <label>1</label>
    </ligand>
</feature>
<feature type="binding site" evidence="6 9">
    <location>
        <position position="278"/>
    </location>
    <ligand>
        <name>Ni(2+)</name>
        <dbReference type="ChEBI" id="CHEBI:49786"/>
        <label>2</label>
    </ligand>
</feature>
<dbReference type="PRINTS" id="PR01752">
    <property type="entry name" value="UREASE"/>
</dbReference>
<dbReference type="OrthoDB" id="9802793at2"/>
<evidence type="ECO:0000256" key="2">
    <source>
        <dbReference type="ARBA" id="ARBA00022596"/>
    </source>
</evidence>
<dbReference type="UniPathway" id="UPA00258">
    <property type="reaction ID" value="UER00370"/>
</dbReference>
<evidence type="ECO:0000256" key="9">
    <source>
        <dbReference type="PIRSR" id="PIRSR611612-51"/>
    </source>
</evidence>
<keyword evidence="3 6" id="KW-0479">Metal-binding</keyword>
<keyword evidence="6 11" id="KW-0963">Cytoplasm</keyword>
<name>A0A084EWM0_9BACT</name>
<comment type="PTM">
    <text evidence="8">Carbamylation allows a single lysine to coordinate two nickel ions.</text>
</comment>
<dbReference type="InterPro" id="IPR017951">
    <property type="entry name" value="Urease_asu_c"/>
</dbReference>
<evidence type="ECO:0000256" key="5">
    <source>
        <dbReference type="ARBA" id="ARBA00047778"/>
    </source>
</evidence>
<comment type="cofactor">
    <cofactor evidence="6 9 12">
        <name>Ni cation</name>
        <dbReference type="ChEBI" id="CHEBI:25516"/>
    </cofactor>
    <text evidence="6 9 12">Binds 2 nickel ions per subunit.</text>
</comment>
<dbReference type="NCBIfam" id="TIGR01792">
    <property type="entry name" value="urease_alph"/>
    <property type="match status" value="1"/>
</dbReference>
<dbReference type="InterPro" id="IPR032466">
    <property type="entry name" value="Metal_Hydrolase"/>
</dbReference>
<evidence type="ECO:0000259" key="14">
    <source>
        <dbReference type="PROSITE" id="PS51368"/>
    </source>
</evidence>
<dbReference type="MEROPS" id="M38.982"/>
<dbReference type="PANTHER" id="PTHR43440:SF1">
    <property type="entry name" value="UREASE"/>
    <property type="match status" value="1"/>
</dbReference>
<keyword evidence="16" id="KW-1185">Reference proteome</keyword>
<protein>
    <recommendedName>
        <fullName evidence="6 7">Urease subunit alpha</fullName>
        <ecNumber evidence="6 7">3.5.1.5</ecNumber>
    </recommendedName>
    <alternativeName>
        <fullName evidence="6">Urea amidohydrolase subunit alpha</fullName>
    </alternativeName>
</protein>
<organism evidence="15 16">
    <name type="scientific">Ureaplasma diversum NCTC 246</name>
    <dbReference type="NCBI Taxonomy" id="1188241"/>
    <lineage>
        <taxon>Bacteria</taxon>
        <taxon>Bacillati</taxon>
        <taxon>Mycoplasmatota</taxon>
        <taxon>Mycoplasmoidales</taxon>
        <taxon>Mycoplasmoidaceae</taxon>
        <taxon>Ureaplasma</taxon>
    </lineage>
</organism>
<feature type="binding site" description="via carbamate group" evidence="6 9">
    <location>
        <position position="223"/>
    </location>
    <ligand>
        <name>Ni(2+)</name>
        <dbReference type="ChEBI" id="CHEBI:49786"/>
        <label>1</label>
    </ligand>
</feature>
<evidence type="ECO:0000256" key="12">
    <source>
        <dbReference type="RuleBase" id="RU000510"/>
    </source>
</evidence>
<gene>
    <name evidence="6 15" type="primary">ureC</name>
    <name evidence="15" type="ORF">UDIV_6340</name>
</gene>
<keyword evidence="4 6" id="KW-0378">Hydrolase</keyword>
<dbReference type="InterPro" id="IPR005848">
    <property type="entry name" value="Urease_asu"/>
</dbReference>
<dbReference type="SUPFAM" id="SSF51556">
    <property type="entry name" value="Metallo-dependent hydrolases"/>
    <property type="match status" value="1"/>
</dbReference>
<feature type="binding site" evidence="6 9">
    <location>
        <position position="143"/>
    </location>
    <ligand>
        <name>Ni(2+)</name>
        <dbReference type="ChEBI" id="CHEBI:49786"/>
        <label>1</label>
    </ligand>
</feature>
<evidence type="ECO:0000313" key="15">
    <source>
        <dbReference type="EMBL" id="KEZ22362.1"/>
    </source>
</evidence>
<dbReference type="InterPro" id="IPR011612">
    <property type="entry name" value="Urease_alpha_N_dom"/>
</dbReference>
<dbReference type="EMBL" id="JFDP01000081">
    <property type="protein sequence ID" value="KEZ22362.1"/>
    <property type="molecule type" value="Genomic_DNA"/>
</dbReference>